<sequence>MRADATKFLNFLHKANQFVIPIYQRNYSWDEKQCQQLWEDILRVGSNETIPLHFVGSIVYVHSSQSTVAVSAPLLVIDGQQRLTTLTILLEALARVLGENEPLDGFSEKKIRNKYLSNPDENDERHYKLLLSDTDKDSLMALIRGADLPKNHSLRIKENFEFFTEKLSEKNTSIEQVCRGIAKLMIVDIALERDQENPQLIFESMNSTGKALSEADLIRNYILMGLEPTIQSTIYVDLWRPMELDFGQEAYGDQFDDFMRHFLTLKTGDIPRLSEVYEAFKEYSVKYFAEDGNVRDLVSDIKKYARYFVAMALGGESNPKLKPLFDDLFKSLNYSVAYPFLMEIYSDYEAGIIEEADFIEIIKLVESYVFRRSICQIPTNSMNKTFAEFTRHIDKTDYLSSLKGHFYQLKSYRRFPADEDFKSALLYRDVYNFYHRTYLLRKLENFGKKEFVSVENLTIEHVLPQNPNLGIEWQKELGQDWKAIQERYLHTIGNLTLTGYNSEYSDRPFSEKKTMKGGFLESPLKLNKIIAAQEKWNESAILNRTNQISGEILKIWPSPNLSQDEIAKWAKAPESEKQQTTYSIEDHEYLTRPNVRELFDALRVEVMKIDPEVSETFLKYWIAYKVNTNFVDVVPKAKGLRLSINMKYPDISDPAGMTEDISEKGRWGNGDVSVHFRKLEELPYIMGLIQQSYEKQLA</sequence>
<name>A0A6J7DAQ1_9ZZZZ</name>
<organism evidence="4">
    <name type="scientific">freshwater metagenome</name>
    <dbReference type="NCBI Taxonomy" id="449393"/>
    <lineage>
        <taxon>unclassified sequences</taxon>
        <taxon>metagenomes</taxon>
        <taxon>ecological metagenomes</taxon>
    </lineage>
</organism>
<evidence type="ECO:0000313" key="4">
    <source>
        <dbReference type="EMBL" id="CAB4866024.1"/>
    </source>
</evidence>
<evidence type="ECO:0000259" key="2">
    <source>
        <dbReference type="Pfam" id="PF07510"/>
    </source>
</evidence>
<evidence type="ECO:0000259" key="3">
    <source>
        <dbReference type="Pfam" id="PF18899"/>
    </source>
</evidence>
<dbReference type="Pfam" id="PF03235">
    <property type="entry name" value="GmrSD_N"/>
    <property type="match status" value="1"/>
</dbReference>
<dbReference type="PANTHER" id="PTHR35149">
    <property type="entry name" value="SLL5132 PROTEIN"/>
    <property type="match status" value="1"/>
</dbReference>
<dbReference type="InterPro" id="IPR004919">
    <property type="entry name" value="GmrSD_N"/>
</dbReference>
<feature type="domain" description="DUF5655" evidence="3">
    <location>
        <begin position="587"/>
        <end position="694"/>
    </location>
</feature>
<gene>
    <name evidence="4" type="ORF">UFOPK3342_00700</name>
</gene>
<dbReference type="AlphaFoldDB" id="A0A6J7DAQ1"/>
<dbReference type="InterPro" id="IPR043714">
    <property type="entry name" value="DUF5655"/>
</dbReference>
<dbReference type="EMBL" id="CAFBLH010000018">
    <property type="protein sequence ID" value="CAB4866024.1"/>
    <property type="molecule type" value="Genomic_DNA"/>
</dbReference>
<reference evidence="4" key="1">
    <citation type="submission" date="2020-05" db="EMBL/GenBank/DDBJ databases">
        <authorList>
            <person name="Chiriac C."/>
            <person name="Salcher M."/>
            <person name="Ghai R."/>
            <person name="Kavagutti S V."/>
        </authorList>
    </citation>
    <scope>NUCLEOTIDE SEQUENCE</scope>
</reference>
<protein>
    <submittedName>
        <fullName evidence="4">Unannotated protein</fullName>
    </submittedName>
</protein>
<dbReference type="InterPro" id="IPR011089">
    <property type="entry name" value="GmrSD_C"/>
</dbReference>
<dbReference type="Pfam" id="PF18899">
    <property type="entry name" value="DUF5655"/>
    <property type="match status" value="1"/>
</dbReference>
<accession>A0A6J7DAQ1</accession>
<feature type="domain" description="GmrSD restriction endonucleases C-terminal" evidence="2">
    <location>
        <begin position="416"/>
        <end position="548"/>
    </location>
</feature>
<feature type="domain" description="GmrSD restriction endonucleases N-terminal" evidence="1">
    <location>
        <begin position="10"/>
        <end position="222"/>
    </location>
</feature>
<dbReference type="Pfam" id="PF07510">
    <property type="entry name" value="GmrSD_C"/>
    <property type="match status" value="1"/>
</dbReference>
<dbReference type="PANTHER" id="PTHR35149:SF2">
    <property type="entry name" value="DUF262 DOMAIN-CONTAINING PROTEIN"/>
    <property type="match status" value="1"/>
</dbReference>
<proteinExistence type="predicted"/>
<evidence type="ECO:0000259" key="1">
    <source>
        <dbReference type="Pfam" id="PF03235"/>
    </source>
</evidence>